<evidence type="ECO:0000313" key="9">
    <source>
        <dbReference type="EMBL" id="NIE47020.1"/>
    </source>
</evidence>
<evidence type="ECO:0000256" key="1">
    <source>
        <dbReference type="ARBA" id="ARBA00022527"/>
    </source>
</evidence>
<dbReference type="SUPFAM" id="SSF56112">
    <property type="entry name" value="Protein kinase-like (PK-like)"/>
    <property type="match status" value="1"/>
</dbReference>
<proteinExistence type="inferred from homology"/>
<dbReference type="FunFam" id="1.10.510.10:FF:000571">
    <property type="entry name" value="Maternal embryonic leucine zipper kinase"/>
    <property type="match status" value="1"/>
</dbReference>
<dbReference type="VEuPathDB" id="VectorBase:LOC119180927"/>
<dbReference type="PROSITE" id="PS00107">
    <property type="entry name" value="PROTEIN_KINASE_ATP"/>
    <property type="match status" value="1"/>
</dbReference>
<dbReference type="PROSITE" id="PS50011">
    <property type="entry name" value="PROTEIN_KINASE_DOM"/>
    <property type="match status" value="1"/>
</dbReference>
<feature type="binding site" evidence="6">
    <location>
        <position position="88"/>
    </location>
    <ligand>
        <name>ATP</name>
        <dbReference type="ChEBI" id="CHEBI:30616"/>
    </ligand>
</feature>
<dbReference type="GO" id="GO:0035556">
    <property type="term" value="P:intracellular signal transduction"/>
    <property type="evidence" value="ECO:0007669"/>
    <property type="project" value="TreeGrafter"/>
</dbReference>
<keyword evidence="5 6" id="KW-0067">ATP-binding</keyword>
<evidence type="ECO:0000256" key="4">
    <source>
        <dbReference type="ARBA" id="ARBA00022777"/>
    </source>
</evidence>
<dbReference type="PROSITE" id="PS00108">
    <property type="entry name" value="PROTEIN_KINASE_ST"/>
    <property type="match status" value="1"/>
</dbReference>
<keyword evidence="4 9" id="KW-0418">Kinase</keyword>
<evidence type="ECO:0000256" key="7">
    <source>
        <dbReference type="RuleBase" id="RU000304"/>
    </source>
</evidence>
<organism evidence="9">
    <name type="scientific">Rhipicephalus microplus</name>
    <name type="common">Cattle tick</name>
    <name type="synonym">Boophilus microplus</name>
    <dbReference type="NCBI Taxonomy" id="6941"/>
    <lineage>
        <taxon>Eukaryota</taxon>
        <taxon>Metazoa</taxon>
        <taxon>Ecdysozoa</taxon>
        <taxon>Arthropoda</taxon>
        <taxon>Chelicerata</taxon>
        <taxon>Arachnida</taxon>
        <taxon>Acari</taxon>
        <taxon>Parasitiformes</taxon>
        <taxon>Ixodida</taxon>
        <taxon>Ixodoidea</taxon>
        <taxon>Ixodidae</taxon>
        <taxon>Rhipicephalinae</taxon>
        <taxon>Rhipicephalus</taxon>
        <taxon>Boophilus</taxon>
    </lineage>
</organism>
<name>A0A6G5AA34_RHIMP</name>
<comment type="similarity">
    <text evidence="7">Belongs to the protein kinase superfamily.</text>
</comment>
<dbReference type="GO" id="GO:0004674">
    <property type="term" value="F:protein serine/threonine kinase activity"/>
    <property type="evidence" value="ECO:0007669"/>
    <property type="project" value="UniProtKB-KW"/>
</dbReference>
<dbReference type="EMBL" id="GIKN01004747">
    <property type="protein sequence ID" value="NIE47020.1"/>
    <property type="molecule type" value="Transcribed_RNA"/>
</dbReference>
<evidence type="ECO:0000256" key="6">
    <source>
        <dbReference type="PROSITE-ProRule" id="PRU10141"/>
    </source>
</evidence>
<dbReference type="InterPro" id="IPR008271">
    <property type="entry name" value="Ser/Thr_kinase_AS"/>
</dbReference>
<keyword evidence="2" id="KW-0808">Transferase</keyword>
<dbReference type="InterPro" id="IPR000719">
    <property type="entry name" value="Prot_kinase_dom"/>
</dbReference>
<reference evidence="9" key="1">
    <citation type="submission" date="2020-03" db="EMBL/GenBank/DDBJ databases">
        <title>A transcriptome and proteome of the tick Rhipicephalus microplus shaped by the genetic composition of its hosts and developmental stage.</title>
        <authorList>
            <person name="Garcia G.R."/>
            <person name="Ribeiro J.M.C."/>
            <person name="Maruyama S.R."/>
            <person name="Gardinasse L.G."/>
            <person name="Nelson K."/>
            <person name="Ferreira B.R."/>
            <person name="Andrade T.G."/>
            <person name="Santos I.K.F.M."/>
        </authorList>
    </citation>
    <scope>NUCLEOTIDE SEQUENCE</scope>
    <source>
        <strain evidence="9">NSGR</strain>
        <tissue evidence="9">Salivary glands</tissue>
    </source>
</reference>
<dbReference type="GO" id="GO:0005524">
    <property type="term" value="F:ATP binding"/>
    <property type="evidence" value="ECO:0007669"/>
    <property type="project" value="UniProtKB-UniRule"/>
</dbReference>
<dbReference type="InterPro" id="IPR017441">
    <property type="entry name" value="Protein_kinase_ATP_BS"/>
</dbReference>
<evidence type="ECO:0000256" key="5">
    <source>
        <dbReference type="ARBA" id="ARBA00022840"/>
    </source>
</evidence>
<dbReference type="FunFam" id="3.30.200.20:FF:000249">
    <property type="entry name" value="twitchin isoform X2"/>
    <property type="match status" value="1"/>
</dbReference>
<feature type="domain" description="Protein kinase" evidence="8">
    <location>
        <begin position="59"/>
        <end position="302"/>
    </location>
</feature>
<dbReference type="PANTHER" id="PTHR24342">
    <property type="entry name" value="SERINE/THREONINE-PROTEIN KINASE 17"/>
    <property type="match status" value="1"/>
</dbReference>
<evidence type="ECO:0000256" key="3">
    <source>
        <dbReference type="ARBA" id="ARBA00022741"/>
    </source>
</evidence>
<dbReference type="InterPro" id="IPR011009">
    <property type="entry name" value="Kinase-like_dom_sf"/>
</dbReference>
<keyword evidence="1 7" id="KW-0723">Serine/threonine-protein kinase</keyword>
<sequence length="302" mass="34618">MTKPSRKEKKKDYMVDEHGKKIRGKSEGKITNYDQFVHDFDKYIPQPIDIKTSSVYDYYDILEEIGTGAFGVVHRCREKKTGHIFAAKFIPVSHPLEKSIIRKEIDIMNQLHHPKLIRLHDAFEDDDEMVLIYEFMSGGELFERITDEDYKMSEAEVINYMRQICEGVKHMHEKNIIHLDLKPENIMCQTRKSTNVKLIDFGLATKLDPNEVVKISTGTAEFAAPEIVDREPVGFYTDMWAVGVLAYVLLSGLSPFAGENDVETLKMSRPVTGTLTTRLLQMFLKKARTSFAACSQETRISV</sequence>
<dbReference type="Gene3D" id="1.10.510.10">
    <property type="entry name" value="Transferase(Phosphotransferase) domain 1"/>
    <property type="match status" value="1"/>
</dbReference>
<protein>
    <submittedName>
        <fullName evidence="9">Putative serine/threonine protein kinase</fullName>
    </submittedName>
</protein>
<dbReference type="SMART" id="SM00220">
    <property type="entry name" value="S_TKc"/>
    <property type="match status" value="1"/>
</dbReference>
<dbReference type="PANTHER" id="PTHR24342:SF20">
    <property type="entry name" value="MYOSIN LIGHT CHAIN KINASE, SMOOTH MUSCLE"/>
    <property type="match status" value="1"/>
</dbReference>
<dbReference type="GO" id="GO:0005634">
    <property type="term" value="C:nucleus"/>
    <property type="evidence" value="ECO:0007669"/>
    <property type="project" value="TreeGrafter"/>
</dbReference>
<evidence type="ECO:0000259" key="8">
    <source>
        <dbReference type="PROSITE" id="PS50011"/>
    </source>
</evidence>
<accession>A0A6G5AA34</accession>
<dbReference type="GO" id="GO:0043065">
    <property type="term" value="P:positive regulation of apoptotic process"/>
    <property type="evidence" value="ECO:0007669"/>
    <property type="project" value="TreeGrafter"/>
</dbReference>
<evidence type="ECO:0000256" key="2">
    <source>
        <dbReference type="ARBA" id="ARBA00022679"/>
    </source>
</evidence>
<dbReference type="AlphaFoldDB" id="A0A6G5AA34"/>
<dbReference type="Gene3D" id="3.30.200.20">
    <property type="entry name" value="Phosphorylase Kinase, domain 1"/>
    <property type="match status" value="1"/>
</dbReference>
<keyword evidence="3 6" id="KW-0547">Nucleotide-binding</keyword>
<dbReference type="OrthoDB" id="504170at2759"/>
<dbReference type="Pfam" id="PF00069">
    <property type="entry name" value="Pkinase"/>
    <property type="match status" value="1"/>
</dbReference>